<gene>
    <name evidence="1" type="ORF">DZ858_11650</name>
</gene>
<evidence type="ECO:0000313" key="1">
    <source>
        <dbReference type="EMBL" id="RFN57892.1"/>
    </source>
</evidence>
<dbReference type="RefSeq" id="WP_117159841.1">
    <property type="nucleotide sequence ID" value="NZ_QVID01000002.1"/>
</dbReference>
<evidence type="ECO:0000313" key="2">
    <source>
        <dbReference type="Proteomes" id="UP000261082"/>
    </source>
</evidence>
<accession>A0A3E1Q6Y8</accession>
<dbReference type="EMBL" id="QVID01000002">
    <property type="protein sequence ID" value="RFN57892.1"/>
    <property type="molecule type" value="Genomic_DNA"/>
</dbReference>
<dbReference type="OrthoDB" id="797757at2"/>
<proteinExistence type="predicted"/>
<sequence length="126" mass="14090">MSQQDNSITLQTAQDWTTEWRSVESTYNKHNECNGFLIPAEDLQAVLDEMATQRSGKKKVRAYLGVDPSTNKEKLIIVATKPENQNDGSIIYRDMINGYNGLQTGGKLYDFTLPVPPAEDPLSPLN</sequence>
<name>A0A3E1Q6Y8_9FLAO</name>
<keyword evidence="2" id="KW-1185">Reference proteome</keyword>
<protein>
    <submittedName>
        <fullName evidence="1">Uncharacterized protein</fullName>
    </submittedName>
</protein>
<organism evidence="1 2">
    <name type="scientific">Marixanthomonas ophiurae</name>
    <dbReference type="NCBI Taxonomy" id="387659"/>
    <lineage>
        <taxon>Bacteria</taxon>
        <taxon>Pseudomonadati</taxon>
        <taxon>Bacteroidota</taxon>
        <taxon>Flavobacteriia</taxon>
        <taxon>Flavobacteriales</taxon>
        <taxon>Flavobacteriaceae</taxon>
        <taxon>Marixanthomonas</taxon>
    </lineage>
</organism>
<dbReference type="Proteomes" id="UP000261082">
    <property type="component" value="Unassembled WGS sequence"/>
</dbReference>
<dbReference type="AlphaFoldDB" id="A0A3E1Q6Y8"/>
<comment type="caution">
    <text evidence="1">The sequence shown here is derived from an EMBL/GenBank/DDBJ whole genome shotgun (WGS) entry which is preliminary data.</text>
</comment>
<reference evidence="1 2" key="1">
    <citation type="journal article" date="2007" name="Int. J. Syst. Evol. Microbiol.">
        <title>Marixanthomonas ophiurae gen. nov., sp. nov., a marine bacterium of the family Flavobacteriaceae isolated from a deep-sea brittle star.</title>
        <authorList>
            <person name="Romanenko L.A."/>
            <person name="Uchino M."/>
            <person name="Frolova G.M."/>
            <person name="Mikhailov V.V."/>
        </authorList>
    </citation>
    <scope>NUCLEOTIDE SEQUENCE [LARGE SCALE GENOMIC DNA]</scope>
    <source>
        <strain evidence="1 2">KMM 3046</strain>
    </source>
</reference>